<evidence type="ECO:0000313" key="3">
    <source>
        <dbReference type="Proteomes" id="UP000298458"/>
    </source>
</evidence>
<comment type="caution">
    <text evidence="2">The sequence shown here is derived from an EMBL/GenBank/DDBJ whole genome shotgun (WGS) entry which is preliminary data.</text>
</comment>
<dbReference type="AlphaFoldDB" id="A0A4R9GKW3"/>
<dbReference type="Proteomes" id="UP000298458">
    <property type="component" value="Unassembled WGS sequence"/>
</dbReference>
<evidence type="ECO:0000313" key="2">
    <source>
        <dbReference type="EMBL" id="TGK13128.1"/>
    </source>
</evidence>
<dbReference type="EMBL" id="RQET01000002">
    <property type="protein sequence ID" value="TGK13128.1"/>
    <property type="molecule type" value="Genomic_DNA"/>
</dbReference>
<reference evidence="2" key="1">
    <citation type="journal article" date="2019" name="PLoS Negl. Trop. Dis.">
        <title>Revisiting the worldwide diversity of Leptospira species in the environment.</title>
        <authorList>
            <person name="Vincent A.T."/>
            <person name="Schiettekatte O."/>
            <person name="Bourhy P."/>
            <person name="Veyrier F.J."/>
            <person name="Picardeau M."/>
        </authorList>
    </citation>
    <scope>NUCLEOTIDE SEQUENCE [LARGE SCALE GENOMIC DNA]</scope>
    <source>
        <strain evidence="2">SSW15</strain>
    </source>
</reference>
<keyword evidence="1" id="KW-0732">Signal</keyword>
<dbReference type="Pfam" id="PF11220">
    <property type="entry name" value="DUF3015"/>
    <property type="match status" value="1"/>
</dbReference>
<dbReference type="InterPro" id="IPR021383">
    <property type="entry name" value="DUF3015"/>
</dbReference>
<name>A0A4R9GKW3_9LEPT</name>
<evidence type="ECO:0000256" key="1">
    <source>
        <dbReference type="SAM" id="SignalP"/>
    </source>
</evidence>
<keyword evidence="3" id="KW-1185">Reference proteome</keyword>
<gene>
    <name evidence="2" type="ORF">EHO60_02705</name>
</gene>
<proteinExistence type="predicted"/>
<dbReference type="OrthoDB" id="334910at2"/>
<protein>
    <submittedName>
        <fullName evidence="2">DUF3015 domain-containing protein</fullName>
    </submittedName>
</protein>
<sequence>MNKRLISIGLGAYLLLLTGANHLSAEYGAAGCGLGSVIFEKNTAIVQVLAATTNHALSGNQTFGISTGSLNCTTDGLVKNEKAQEIFIAQNFEFLESEMSAGKGERLSTLSHLLGCPTETIPQFGALTKSNYSRLFGKETTPSSLLAAVKNEIKDDELLARSCGI</sequence>
<feature type="chain" id="PRO_5020528369" evidence="1">
    <location>
        <begin position="26"/>
        <end position="165"/>
    </location>
</feature>
<dbReference type="RefSeq" id="WP_135766638.1">
    <property type="nucleotide sequence ID" value="NZ_RQET01000002.1"/>
</dbReference>
<feature type="signal peptide" evidence="1">
    <location>
        <begin position="1"/>
        <end position="25"/>
    </location>
</feature>
<accession>A0A4R9GKW3</accession>
<organism evidence="2 3">
    <name type="scientific">Leptospira fletcheri</name>
    <dbReference type="NCBI Taxonomy" id="2484981"/>
    <lineage>
        <taxon>Bacteria</taxon>
        <taxon>Pseudomonadati</taxon>
        <taxon>Spirochaetota</taxon>
        <taxon>Spirochaetia</taxon>
        <taxon>Leptospirales</taxon>
        <taxon>Leptospiraceae</taxon>
        <taxon>Leptospira</taxon>
    </lineage>
</organism>